<dbReference type="EMBL" id="ACFU01000001">
    <property type="protein sequence ID" value="EEF15439.1"/>
    <property type="molecule type" value="Genomic_DNA"/>
</dbReference>
<proteinExistence type="predicted"/>
<accession>B9CY39</accession>
<organism evidence="1 2">
    <name type="scientific">Campylobacter rectus RM3267</name>
    <dbReference type="NCBI Taxonomy" id="553218"/>
    <lineage>
        <taxon>Bacteria</taxon>
        <taxon>Pseudomonadati</taxon>
        <taxon>Campylobacterota</taxon>
        <taxon>Epsilonproteobacteria</taxon>
        <taxon>Campylobacterales</taxon>
        <taxon>Campylobacteraceae</taxon>
        <taxon>Campylobacter</taxon>
    </lineage>
</organism>
<protein>
    <submittedName>
        <fullName evidence="1">Uncharacterized protein</fullName>
    </submittedName>
</protein>
<evidence type="ECO:0000313" key="2">
    <source>
        <dbReference type="Proteomes" id="UP000003082"/>
    </source>
</evidence>
<dbReference type="STRING" id="553218.CAMRE0001_0237"/>
<keyword evidence="2" id="KW-1185">Reference proteome</keyword>
<comment type="caution">
    <text evidence="1">The sequence shown here is derived from an EMBL/GenBank/DDBJ whole genome shotgun (WGS) entry which is preliminary data.</text>
</comment>
<gene>
    <name evidence="1" type="ORF">CAMRE0001_0237</name>
</gene>
<dbReference type="Proteomes" id="UP000003082">
    <property type="component" value="Unassembled WGS sequence"/>
</dbReference>
<name>B9CY39_CAMRE</name>
<reference evidence="1 2" key="1">
    <citation type="submission" date="2008-08" db="EMBL/GenBank/DDBJ databases">
        <authorList>
            <person name="Madupu R."/>
            <person name="Durkin A.S."/>
            <person name="Torralba M."/>
            <person name="Methe B."/>
            <person name="Sutton G.G."/>
            <person name="Strausberg R.L."/>
            <person name="Nelson K.E."/>
        </authorList>
    </citation>
    <scope>NUCLEOTIDE SEQUENCE [LARGE SCALE GENOMIC DNA]</scope>
    <source>
        <strain evidence="1 2">RM3267</strain>
    </source>
</reference>
<sequence>MARLCSTPELFPHFLKKMILADFCLKFYFILSNFKIS</sequence>
<evidence type="ECO:0000313" key="1">
    <source>
        <dbReference type="EMBL" id="EEF15439.1"/>
    </source>
</evidence>
<dbReference type="AlphaFoldDB" id="B9CY39"/>